<protein>
    <submittedName>
        <fullName evidence="4">Uncharacterized protein</fullName>
    </submittedName>
</protein>
<evidence type="ECO:0000313" key="5">
    <source>
        <dbReference type="Proteomes" id="UP000019132"/>
    </source>
</evidence>
<dbReference type="HOGENOM" id="CLU_922829_0_0_1"/>
<feature type="region of interest" description="Disordered" evidence="2">
    <location>
        <begin position="1"/>
        <end position="44"/>
    </location>
</feature>
<feature type="compositionally biased region" description="Low complexity" evidence="2">
    <location>
        <begin position="27"/>
        <end position="41"/>
    </location>
</feature>
<keyword evidence="1" id="KW-0175">Coiled coil</keyword>
<feature type="region of interest" description="Disordered" evidence="2">
    <location>
        <begin position="222"/>
        <end position="302"/>
    </location>
</feature>
<feature type="transmembrane region" description="Helical" evidence="3">
    <location>
        <begin position="60"/>
        <end position="88"/>
    </location>
</feature>
<evidence type="ECO:0000313" key="4">
    <source>
        <dbReference type="EnsemblProtists" id="PYU1_T002659"/>
    </source>
</evidence>
<dbReference type="InParanoid" id="K3WCG8"/>
<keyword evidence="3" id="KW-1133">Transmembrane helix</keyword>
<dbReference type="eggNOG" id="ENOG502S6H0">
    <property type="taxonomic scope" value="Eukaryota"/>
</dbReference>
<reference evidence="5" key="2">
    <citation type="submission" date="2010-04" db="EMBL/GenBank/DDBJ databases">
        <authorList>
            <person name="Buell R."/>
            <person name="Hamilton J."/>
            <person name="Hostetler J."/>
        </authorList>
    </citation>
    <scope>NUCLEOTIDE SEQUENCE [LARGE SCALE GENOMIC DNA]</scope>
    <source>
        <strain evidence="5">DAOM:BR144</strain>
    </source>
</reference>
<feature type="coiled-coil region" evidence="1">
    <location>
        <begin position="105"/>
        <end position="132"/>
    </location>
</feature>
<keyword evidence="5" id="KW-1185">Reference proteome</keyword>
<feature type="compositionally biased region" description="Polar residues" evidence="2">
    <location>
        <begin position="1"/>
        <end position="11"/>
    </location>
</feature>
<keyword evidence="3" id="KW-0472">Membrane</keyword>
<feature type="compositionally biased region" description="Low complexity" evidence="2">
    <location>
        <begin position="235"/>
        <end position="252"/>
    </location>
</feature>
<evidence type="ECO:0000256" key="2">
    <source>
        <dbReference type="SAM" id="MobiDB-lite"/>
    </source>
</evidence>
<sequence length="302" mass="32089">MATSPVLSGASSAMGDDRDPFLLPTTSVSSGGASGSASSPRGRARMRQWLRAPMEIAHRVALACAVCSVSGSVTWLVKGLFVCVGMMLMGGVGSFTLHQMVSPQIEALIQQRTQMQKDLESLQLQMENMTHIAESRLETIHLLEQELEKQAVEAAAAFAAAQSGQGNGDELRSGHRVTGGGFRGGSAFLLPTIFYAGVLGTIILVSVVYRVYRIVQAETQKHSRALRHHDHDGNASRASSAASPPSSMSIGIADDDSGINDIGSSHSAVLSPNSSSDRNESSPQQCYKRTQLPSPTSRLMHV</sequence>
<evidence type="ECO:0000256" key="3">
    <source>
        <dbReference type="SAM" id="Phobius"/>
    </source>
</evidence>
<dbReference type="EnsemblProtists" id="PYU1_T002659">
    <property type="protein sequence ID" value="PYU1_T002659"/>
    <property type="gene ID" value="PYU1_G002656"/>
</dbReference>
<dbReference type="VEuPathDB" id="FungiDB:PYU1_G002656"/>
<proteinExistence type="predicted"/>
<dbReference type="Proteomes" id="UP000019132">
    <property type="component" value="Unassembled WGS sequence"/>
</dbReference>
<name>K3WCG8_GLOUD</name>
<reference evidence="5" key="1">
    <citation type="journal article" date="2010" name="Genome Biol.">
        <title>Genome sequence of the necrotrophic plant pathogen Pythium ultimum reveals original pathogenicity mechanisms and effector repertoire.</title>
        <authorList>
            <person name="Levesque C.A."/>
            <person name="Brouwer H."/>
            <person name="Cano L."/>
            <person name="Hamilton J.P."/>
            <person name="Holt C."/>
            <person name="Huitema E."/>
            <person name="Raffaele S."/>
            <person name="Robideau G.P."/>
            <person name="Thines M."/>
            <person name="Win J."/>
            <person name="Zerillo M.M."/>
            <person name="Beakes G.W."/>
            <person name="Boore J.L."/>
            <person name="Busam D."/>
            <person name="Dumas B."/>
            <person name="Ferriera S."/>
            <person name="Fuerstenberg S.I."/>
            <person name="Gachon C.M."/>
            <person name="Gaulin E."/>
            <person name="Govers F."/>
            <person name="Grenville-Briggs L."/>
            <person name="Horner N."/>
            <person name="Hostetler J."/>
            <person name="Jiang R.H."/>
            <person name="Johnson J."/>
            <person name="Krajaejun T."/>
            <person name="Lin H."/>
            <person name="Meijer H.J."/>
            <person name="Moore B."/>
            <person name="Morris P."/>
            <person name="Phuntmart V."/>
            <person name="Puiu D."/>
            <person name="Shetty J."/>
            <person name="Stajich J.E."/>
            <person name="Tripathy S."/>
            <person name="Wawra S."/>
            <person name="van West P."/>
            <person name="Whitty B.R."/>
            <person name="Coutinho P.M."/>
            <person name="Henrissat B."/>
            <person name="Martin F."/>
            <person name="Thomas P.D."/>
            <person name="Tyler B.M."/>
            <person name="De Vries R.P."/>
            <person name="Kamoun S."/>
            <person name="Yandell M."/>
            <person name="Tisserat N."/>
            <person name="Buell C.R."/>
        </authorList>
    </citation>
    <scope>NUCLEOTIDE SEQUENCE</scope>
    <source>
        <strain evidence="5">DAOM:BR144</strain>
    </source>
</reference>
<feature type="compositionally biased region" description="Polar residues" evidence="2">
    <location>
        <begin position="284"/>
        <end position="302"/>
    </location>
</feature>
<evidence type="ECO:0000256" key="1">
    <source>
        <dbReference type="SAM" id="Coils"/>
    </source>
</evidence>
<reference evidence="4" key="3">
    <citation type="submission" date="2015-02" db="UniProtKB">
        <authorList>
            <consortium name="EnsemblProtists"/>
        </authorList>
    </citation>
    <scope>IDENTIFICATION</scope>
    <source>
        <strain evidence="4">DAOM BR144</strain>
    </source>
</reference>
<feature type="transmembrane region" description="Helical" evidence="3">
    <location>
        <begin position="193"/>
        <end position="212"/>
    </location>
</feature>
<dbReference type="EMBL" id="GL376628">
    <property type="status" value="NOT_ANNOTATED_CDS"/>
    <property type="molecule type" value="Genomic_DNA"/>
</dbReference>
<dbReference type="STRING" id="431595.K3WCG8"/>
<accession>K3WCG8</accession>
<organism evidence="4 5">
    <name type="scientific">Globisporangium ultimum (strain ATCC 200006 / CBS 805.95 / DAOM BR144)</name>
    <name type="common">Pythium ultimum</name>
    <dbReference type="NCBI Taxonomy" id="431595"/>
    <lineage>
        <taxon>Eukaryota</taxon>
        <taxon>Sar</taxon>
        <taxon>Stramenopiles</taxon>
        <taxon>Oomycota</taxon>
        <taxon>Peronosporomycetes</taxon>
        <taxon>Pythiales</taxon>
        <taxon>Pythiaceae</taxon>
        <taxon>Globisporangium</taxon>
    </lineage>
</organism>
<keyword evidence="3" id="KW-0812">Transmembrane</keyword>
<dbReference type="AlphaFoldDB" id="K3WCG8"/>
<feature type="compositionally biased region" description="Low complexity" evidence="2">
    <location>
        <begin position="259"/>
        <end position="276"/>
    </location>
</feature>